<dbReference type="OrthoDB" id="9789123at2"/>
<evidence type="ECO:0000313" key="3">
    <source>
        <dbReference type="Proteomes" id="UP000295807"/>
    </source>
</evidence>
<dbReference type="Gene3D" id="3.40.50.150">
    <property type="entry name" value="Vaccinia Virus protein VP39"/>
    <property type="match status" value="1"/>
</dbReference>
<evidence type="ECO:0000259" key="1">
    <source>
        <dbReference type="Pfam" id="PF08241"/>
    </source>
</evidence>
<evidence type="ECO:0000313" key="2">
    <source>
        <dbReference type="EMBL" id="TCS89225.1"/>
    </source>
</evidence>
<dbReference type="Pfam" id="PF08241">
    <property type="entry name" value="Methyltransf_11"/>
    <property type="match status" value="1"/>
</dbReference>
<reference evidence="2 3" key="1">
    <citation type="submission" date="2019-03" db="EMBL/GenBank/DDBJ databases">
        <title>Genomic Encyclopedia of Type Strains, Phase IV (KMG-IV): sequencing the most valuable type-strain genomes for metagenomic binning, comparative biology and taxonomic classification.</title>
        <authorList>
            <person name="Goeker M."/>
        </authorList>
    </citation>
    <scope>NUCLEOTIDE SEQUENCE [LARGE SCALE GENOMIC DNA]</scope>
    <source>
        <strain evidence="2 3">DSM 21100</strain>
    </source>
</reference>
<dbReference type="Proteomes" id="UP000295807">
    <property type="component" value="Unassembled WGS sequence"/>
</dbReference>
<keyword evidence="2" id="KW-0808">Transferase</keyword>
<dbReference type="InterPro" id="IPR013216">
    <property type="entry name" value="Methyltransf_11"/>
</dbReference>
<gene>
    <name evidence="2" type="ORF">EDD80_102419</name>
</gene>
<dbReference type="CDD" id="cd02440">
    <property type="entry name" value="AdoMet_MTases"/>
    <property type="match status" value="1"/>
</dbReference>
<keyword evidence="3" id="KW-1185">Reference proteome</keyword>
<feature type="domain" description="Methyltransferase type 11" evidence="1">
    <location>
        <begin position="25"/>
        <end position="113"/>
    </location>
</feature>
<name>A0A4R3KV80_9SPHI</name>
<dbReference type="GO" id="GO:0032259">
    <property type="term" value="P:methylation"/>
    <property type="evidence" value="ECO:0007669"/>
    <property type="project" value="UniProtKB-KW"/>
</dbReference>
<protein>
    <submittedName>
        <fullName evidence="2">Methyltransferase family protein</fullName>
    </submittedName>
</protein>
<dbReference type="AlphaFoldDB" id="A0A4R3KV80"/>
<dbReference type="InterPro" id="IPR029063">
    <property type="entry name" value="SAM-dependent_MTases_sf"/>
</dbReference>
<keyword evidence="2" id="KW-0489">Methyltransferase</keyword>
<comment type="caution">
    <text evidence="2">The sequence shown here is derived from an EMBL/GenBank/DDBJ whole genome shotgun (WGS) entry which is preliminary data.</text>
</comment>
<organism evidence="2 3">
    <name type="scientific">Anseongella ginsenosidimutans</name>
    <dbReference type="NCBI Taxonomy" id="496056"/>
    <lineage>
        <taxon>Bacteria</taxon>
        <taxon>Pseudomonadati</taxon>
        <taxon>Bacteroidota</taxon>
        <taxon>Sphingobacteriia</taxon>
        <taxon>Sphingobacteriales</taxon>
        <taxon>Sphingobacteriaceae</taxon>
        <taxon>Anseongella</taxon>
    </lineage>
</organism>
<dbReference type="GO" id="GO:0008757">
    <property type="term" value="F:S-adenosylmethionine-dependent methyltransferase activity"/>
    <property type="evidence" value="ECO:0007669"/>
    <property type="project" value="InterPro"/>
</dbReference>
<accession>A0A4R3KV80</accession>
<dbReference type="RefSeq" id="WP_132128308.1">
    <property type="nucleotide sequence ID" value="NZ_CP042432.1"/>
</dbReference>
<dbReference type="EMBL" id="SMAD01000002">
    <property type="protein sequence ID" value="TCS89225.1"/>
    <property type="molecule type" value="Genomic_DNA"/>
</dbReference>
<dbReference type="SUPFAM" id="SSF53335">
    <property type="entry name" value="S-adenosyl-L-methionine-dependent methyltransferases"/>
    <property type="match status" value="1"/>
</dbReference>
<proteinExistence type="predicted"/>
<sequence>MTLDEARKLIAVPALHAGGPQEWADLGCGPGLFSRALLSLLPDASRIHAVDNRFYDFEEAGIQFIKADFEQDVLPLPALNGIMMANSLHFVNNKLRLLRKLKMQLRPGSIFILVEYDKAWPNPWVPYPLKFSSAGKLFQEAGLGPLEKIAERKSVYSRAKIYSAWCRVG</sequence>